<dbReference type="Pfam" id="PF13407">
    <property type="entry name" value="Peripla_BP_4"/>
    <property type="match status" value="1"/>
</dbReference>
<comment type="subcellular location">
    <subcellularLocation>
        <location evidence="1">Cell envelope</location>
    </subcellularLocation>
</comment>
<dbReference type="CDD" id="cd20000">
    <property type="entry name" value="PBP1_ABC_rhamnose"/>
    <property type="match status" value="1"/>
</dbReference>
<dbReference type="GO" id="GO:0030246">
    <property type="term" value="F:carbohydrate binding"/>
    <property type="evidence" value="ECO:0007669"/>
    <property type="project" value="TreeGrafter"/>
</dbReference>
<evidence type="ECO:0000259" key="2">
    <source>
        <dbReference type="Pfam" id="PF13407"/>
    </source>
</evidence>
<dbReference type="Gene3D" id="3.40.50.2300">
    <property type="match status" value="2"/>
</dbReference>
<dbReference type="InterPro" id="IPR028082">
    <property type="entry name" value="Peripla_BP_I"/>
</dbReference>
<sequence length="345" mass="36728">MLYRKMIAMAAIPLLIISSVAMGHTIAKKGMKADLVLMPKFLGILPFDQANQGAKEAHNELGNPGKLEYLGPTPENSVAGQIEIVTTAATQRIDGIMISNNAGDQIVPAAKAAQKAGLAVVTWDSPIPSSEGEQVFVAQVDFNEIGMVMADMAHSILGGSGKFAVLSATPDAANQNAWIAAMKEALKGSKYSKLQLLDVVYGDDISEVSYNKALALLDKYPDMGLIMAPTSVGIVAAAKAMQDEGMCDKVKVSGLGLPAEMVSYTMNGCGPEFALWSFVDLGYLSYYTTYLIATGQIEGIVGETFKAGRMGYYTIEKDPTRAKGLRVLMGPFTIYTKDNVEAASK</sequence>
<dbReference type="InterPro" id="IPR025997">
    <property type="entry name" value="SBP_2_dom"/>
</dbReference>
<organism evidence="3">
    <name type="scientific">marine metagenome</name>
    <dbReference type="NCBI Taxonomy" id="408172"/>
    <lineage>
        <taxon>unclassified sequences</taxon>
        <taxon>metagenomes</taxon>
        <taxon>ecological metagenomes</taxon>
    </lineage>
</organism>
<accession>A0A382CVB4</accession>
<dbReference type="EMBL" id="UINC01036289">
    <property type="protein sequence ID" value="SVB30025.1"/>
    <property type="molecule type" value="Genomic_DNA"/>
</dbReference>
<dbReference type="GO" id="GO:0030288">
    <property type="term" value="C:outer membrane-bounded periplasmic space"/>
    <property type="evidence" value="ECO:0007669"/>
    <property type="project" value="TreeGrafter"/>
</dbReference>
<protein>
    <recommendedName>
        <fullName evidence="2">Periplasmic binding protein domain-containing protein</fullName>
    </recommendedName>
</protein>
<evidence type="ECO:0000256" key="1">
    <source>
        <dbReference type="ARBA" id="ARBA00004196"/>
    </source>
</evidence>
<dbReference type="SUPFAM" id="SSF53822">
    <property type="entry name" value="Periplasmic binding protein-like I"/>
    <property type="match status" value="1"/>
</dbReference>
<reference evidence="3" key="1">
    <citation type="submission" date="2018-05" db="EMBL/GenBank/DDBJ databases">
        <authorList>
            <person name="Lanie J.A."/>
            <person name="Ng W.-L."/>
            <person name="Kazmierczak K.M."/>
            <person name="Andrzejewski T.M."/>
            <person name="Davidsen T.M."/>
            <person name="Wayne K.J."/>
            <person name="Tettelin H."/>
            <person name="Glass J.I."/>
            <person name="Rusch D."/>
            <person name="Podicherti R."/>
            <person name="Tsui H.-C.T."/>
            <person name="Winkler M.E."/>
        </authorList>
    </citation>
    <scope>NUCLEOTIDE SEQUENCE</scope>
</reference>
<dbReference type="InterPro" id="IPR050555">
    <property type="entry name" value="Bact_Solute-Bind_Prot2"/>
</dbReference>
<proteinExistence type="predicted"/>
<gene>
    <name evidence="3" type="ORF">METZ01_LOCUS182879</name>
</gene>
<evidence type="ECO:0000313" key="3">
    <source>
        <dbReference type="EMBL" id="SVB30025.1"/>
    </source>
</evidence>
<name>A0A382CVB4_9ZZZZ</name>
<feature type="domain" description="Periplasmic binding protein" evidence="2">
    <location>
        <begin position="37"/>
        <end position="296"/>
    </location>
</feature>
<dbReference type="AlphaFoldDB" id="A0A382CVB4"/>
<dbReference type="PANTHER" id="PTHR30036:SF8">
    <property type="entry name" value="ABC-TYPE SUGAR TRANSPORT SYSTEM PERIPLASMIC COMPONENT-LIKE PROTEIN"/>
    <property type="match status" value="1"/>
</dbReference>
<dbReference type="PANTHER" id="PTHR30036">
    <property type="entry name" value="D-XYLOSE-BINDING PERIPLASMIC PROTEIN"/>
    <property type="match status" value="1"/>
</dbReference>